<dbReference type="EMBL" id="CM002296">
    <property type="protein sequence ID" value="ESW10248.1"/>
    <property type="molecule type" value="Genomic_DNA"/>
</dbReference>
<protein>
    <submittedName>
        <fullName evidence="1">Uncharacterized protein</fullName>
    </submittedName>
</protein>
<evidence type="ECO:0000313" key="2">
    <source>
        <dbReference type="Proteomes" id="UP000000226"/>
    </source>
</evidence>
<dbReference type="AlphaFoldDB" id="V7B055"/>
<gene>
    <name evidence="1" type="ORF">PHAVU_009G193000g</name>
</gene>
<keyword evidence="2" id="KW-1185">Reference proteome</keyword>
<name>V7B055_PHAVU</name>
<evidence type="ECO:0000313" key="1">
    <source>
        <dbReference type="EMBL" id="ESW10248.1"/>
    </source>
</evidence>
<reference evidence="2" key="1">
    <citation type="journal article" date="2014" name="Nat. Genet.">
        <title>A reference genome for common bean and genome-wide analysis of dual domestications.</title>
        <authorList>
            <person name="Schmutz J."/>
            <person name="McClean P.E."/>
            <person name="Mamidi S."/>
            <person name="Wu G.A."/>
            <person name="Cannon S.B."/>
            <person name="Grimwood J."/>
            <person name="Jenkins J."/>
            <person name="Shu S."/>
            <person name="Song Q."/>
            <person name="Chavarro C."/>
            <person name="Torres-Torres M."/>
            <person name="Geffroy V."/>
            <person name="Moghaddam S.M."/>
            <person name="Gao D."/>
            <person name="Abernathy B."/>
            <person name="Barry K."/>
            <person name="Blair M."/>
            <person name="Brick M.A."/>
            <person name="Chovatia M."/>
            <person name="Gepts P."/>
            <person name="Goodstein D.M."/>
            <person name="Gonzales M."/>
            <person name="Hellsten U."/>
            <person name="Hyten D.L."/>
            <person name="Jia G."/>
            <person name="Kelly J.D."/>
            <person name="Kudrna D."/>
            <person name="Lee R."/>
            <person name="Richard M.M."/>
            <person name="Miklas P.N."/>
            <person name="Osorno J.M."/>
            <person name="Rodrigues J."/>
            <person name="Thareau V."/>
            <person name="Urrea C.A."/>
            <person name="Wang M."/>
            <person name="Yu Y."/>
            <person name="Zhang M."/>
            <person name="Wing R.A."/>
            <person name="Cregan P.B."/>
            <person name="Rokhsar D.S."/>
            <person name="Jackson S.A."/>
        </authorList>
    </citation>
    <scope>NUCLEOTIDE SEQUENCE [LARGE SCALE GENOMIC DNA]</scope>
    <source>
        <strain evidence="2">cv. G19833</strain>
    </source>
</reference>
<dbReference type="OMA" id="FVENFTH"/>
<accession>V7B055</accession>
<sequence>MAVLSSDPKHPASISEPVPLLFVENFTHCFDHFFLSVRARASKNETNAPLPSVLLLLQTLNARLSRISSVLQWSLLNVTVSSCPLFLSLQTLAPCFSLYKN</sequence>
<dbReference type="Proteomes" id="UP000000226">
    <property type="component" value="Chromosome 9"/>
</dbReference>
<proteinExistence type="predicted"/>
<dbReference type="Gramene" id="ESW10248">
    <property type="protein sequence ID" value="ESW10248"/>
    <property type="gene ID" value="PHAVU_009G193000g"/>
</dbReference>
<organism evidence="1 2">
    <name type="scientific">Phaseolus vulgaris</name>
    <name type="common">Kidney bean</name>
    <name type="synonym">French bean</name>
    <dbReference type="NCBI Taxonomy" id="3885"/>
    <lineage>
        <taxon>Eukaryota</taxon>
        <taxon>Viridiplantae</taxon>
        <taxon>Streptophyta</taxon>
        <taxon>Embryophyta</taxon>
        <taxon>Tracheophyta</taxon>
        <taxon>Spermatophyta</taxon>
        <taxon>Magnoliopsida</taxon>
        <taxon>eudicotyledons</taxon>
        <taxon>Gunneridae</taxon>
        <taxon>Pentapetalae</taxon>
        <taxon>rosids</taxon>
        <taxon>fabids</taxon>
        <taxon>Fabales</taxon>
        <taxon>Fabaceae</taxon>
        <taxon>Papilionoideae</taxon>
        <taxon>50 kb inversion clade</taxon>
        <taxon>NPAAA clade</taxon>
        <taxon>indigoferoid/millettioid clade</taxon>
        <taxon>Phaseoleae</taxon>
        <taxon>Phaseolus</taxon>
    </lineage>
</organism>